<dbReference type="InterPro" id="IPR013088">
    <property type="entry name" value="Znf_NHR/GATA"/>
</dbReference>
<feature type="compositionally biased region" description="Pro residues" evidence="11">
    <location>
        <begin position="164"/>
        <end position="174"/>
    </location>
</feature>
<keyword evidence="8" id="KW-0804">Transcription</keyword>
<accession>A0A165USD1</accession>
<reference evidence="13" key="1">
    <citation type="submission" date="2015-04" db="EMBL/GenBank/DDBJ databases">
        <title>The developmental basis of the recurrent evolution of deuterostomy and protostomy.</title>
        <authorList>
            <person name="Martin-Duran J.M."/>
            <person name="Passamaneck Y.J."/>
            <person name="Martindale M.Q."/>
            <person name="Hejnol A."/>
        </authorList>
    </citation>
    <scope>NUCLEOTIDE SEQUENCE</scope>
</reference>
<keyword evidence="2" id="KW-0479">Metal-binding</keyword>
<dbReference type="Proteomes" id="UP000749559">
    <property type="component" value="Unassembled WGS sequence"/>
</dbReference>
<dbReference type="SUPFAM" id="SSF57716">
    <property type="entry name" value="Glucocorticoid receptor-like (DNA-binding domain)"/>
    <property type="match status" value="1"/>
</dbReference>
<reference evidence="14" key="2">
    <citation type="submission" date="2022-03" db="EMBL/GenBank/DDBJ databases">
        <authorList>
            <person name="Martin C."/>
        </authorList>
    </citation>
    <scope>NUCLEOTIDE SEQUENCE</scope>
</reference>
<evidence type="ECO:0000313" key="13">
    <source>
        <dbReference type="EMBL" id="AMY99561.1"/>
    </source>
</evidence>
<feature type="region of interest" description="Disordered" evidence="11">
    <location>
        <begin position="459"/>
        <end position="478"/>
    </location>
</feature>
<dbReference type="EMBL" id="CAIIXF020000001">
    <property type="protein sequence ID" value="CAH1774667.1"/>
    <property type="molecule type" value="Genomic_DNA"/>
</dbReference>
<dbReference type="FunFam" id="3.30.50.10:FF:000032">
    <property type="entry name" value="Transcription factor GATA-3"/>
    <property type="match status" value="1"/>
</dbReference>
<dbReference type="OrthoDB" id="515401at2759"/>
<dbReference type="Gene3D" id="3.30.50.10">
    <property type="entry name" value="Erythroid Transcription Factor GATA-1, subunit A"/>
    <property type="match status" value="1"/>
</dbReference>
<feature type="region of interest" description="Disordered" evidence="11">
    <location>
        <begin position="413"/>
        <end position="450"/>
    </location>
</feature>
<dbReference type="GO" id="GO:0000122">
    <property type="term" value="P:negative regulation of transcription by RNA polymerase II"/>
    <property type="evidence" value="ECO:0007669"/>
    <property type="project" value="TreeGrafter"/>
</dbReference>
<dbReference type="PROSITE" id="PS50114">
    <property type="entry name" value="GATA_ZN_FINGER_2"/>
    <property type="match status" value="2"/>
</dbReference>
<dbReference type="Pfam" id="PF00320">
    <property type="entry name" value="GATA"/>
    <property type="match status" value="1"/>
</dbReference>
<feature type="region of interest" description="Disordered" evidence="11">
    <location>
        <begin position="1"/>
        <end position="44"/>
    </location>
</feature>
<dbReference type="InterPro" id="IPR008013">
    <property type="entry name" value="GATA_N"/>
</dbReference>
<keyword evidence="6" id="KW-0805">Transcription regulation</keyword>
<dbReference type="PRINTS" id="PR00619">
    <property type="entry name" value="GATAZNFINGER"/>
</dbReference>
<dbReference type="GO" id="GO:0000981">
    <property type="term" value="F:DNA-binding transcription factor activity, RNA polymerase II-specific"/>
    <property type="evidence" value="ECO:0007669"/>
    <property type="project" value="TreeGrafter"/>
</dbReference>
<dbReference type="GO" id="GO:0005634">
    <property type="term" value="C:nucleus"/>
    <property type="evidence" value="ECO:0007669"/>
    <property type="project" value="UniProtKB-SubCell"/>
</dbReference>
<dbReference type="SMART" id="SM00401">
    <property type="entry name" value="ZnF_GATA"/>
    <property type="match status" value="2"/>
</dbReference>
<dbReference type="InterPro" id="IPR000679">
    <property type="entry name" value="Znf_GATA"/>
</dbReference>
<keyword evidence="3" id="KW-0677">Repeat</keyword>
<keyword evidence="9" id="KW-0539">Nucleus</keyword>
<dbReference type="GO" id="GO:0008270">
    <property type="term" value="F:zinc ion binding"/>
    <property type="evidence" value="ECO:0007669"/>
    <property type="project" value="UniProtKB-KW"/>
</dbReference>
<dbReference type="GO" id="GO:0045944">
    <property type="term" value="P:positive regulation of transcription by RNA polymerase II"/>
    <property type="evidence" value="ECO:0007669"/>
    <property type="project" value="TreeGrafter"/>
</dbReference>
<dbReference type="PANTHER" id="PTHR10071:SF337">
    <property type="entry name" value="GATA-BINDING FACTOR A"/>
    <property type="match status" value="1"/>
</dbReference>
<name>A0A165USD1_OWEFU</name>
<evidence type="ECO:0000313" key="14">
    <source>
        <dbReference type="EMBL" id="CAH1774667.1"/>
    </source>
</evidence>
<dbReference type="EMBL" id="KR232537">
    <property type="protein sequence ID" value="AMY99561.1"/>
    <property type="molecule type" value="mRNA"/>
</dbReference>
<dbReference type="Pfam" id="PF05349">
    <property type="entry name" value="GATA-N"/>
    <property type="match status" value="1"/>
</dbReference>
<evidence type="ECO:0000256" key="3">
    <source>
        <dbReference type="ARBA" id="ARBA00022737"/>
    </source>
</evidence>
<evidence type="ECO:0000256" key="6">
    <source>
        <dbReference type="ARBA" id="ARBA00023015"/>
    </source>
</evidence>
<keyword evidence="4 10" id="KW-0863">Zinc-finger</keyword>
<evidence type="ECO:0000256" key="11">
    <source>
        <dbReference type="SAM" id="MobiDB-lite"/>
    </source>
</evidence>
<evidence type="ECO:0000256" key="4">
    <source>
        <dbReference type="ARBA" id="ARBA00022771"/>
    </source>
</evidence>
<keyword evidence="5" id="KW-0862">Zinc</keyword>
<dbReference type="PANTHER" id="PTHR10071">
    <property type="entry name" value="TRANSCRIPTION FACTOR GATA FAMILY MEMBER"/>
    <property type="match status" value="1"/>
</dbReference>
<feature type="region of interest" description="Disordered" evidence="11">
    <location>
        <begin position="337"/>
        <end position="388"/>
    </location>
</feature>
<dbReference type="PROSITE" id="PS00344">
    <property type="entry name" value="GATA_ZN_FINGER_1"/>
    <property type="match status" value="1"/>
</dbReference>
<evidence type="ECO:0000256" key="8">
    <source>
        <dbReference type="ARBA" id="ARBA00023163"/>
    </source>
</evidence>
<keyword evidence="7" id="KW-0238">DNA-binding</keyword>
<feature type="domain" description="GATA-type" evidence="12">
    <location>
        <begin position="290"/>
        <end position="343"/>
    </location>
</feature>
<dbReference type="GO" id="GO:0000978">
    <property type="term" value="F:RNA polymerase II cis-regulatory region sequence-specific DNA binding"/>
    <property type="evidence" value="ECO:0007669"/>
    <property type="project" value="TreeGrafter"/>
</dbReference>
<feature type="compositionally biased region" description="Polar residues" evidence="11">
    <location>
        <begin position="131"/>
        <end position="156"/>
    </location>
</feature>
<feature type="compositionally biased region" description="Basic residues" evidence="11">
    <location>
        <begin position="342"/>
        <end position="351"/>
    </location>
</feature>
<evidence type="ECO:0000259" key="12">
    <source>
        <dbReference type="PROSITE" id="PS50114"/>
    </source>
</evidence>
<protein>
    <submittedName>
        <fullName evidence="13">GATA456-a</fullName>
    </submittedName>
</protein>
<evidence type="ECO:0000256" key="7">
    <source>
        <dbReference type="ARBA" id="ARBA00023125"/>
    </source>
</evidence>
<feature type="domain" description="GATA-type" evidence="12">
    <location>
        <begin position="232"/>
        <end position="285"/>
    </location>
</feature>
<sequence>MDSDTNWSAATSSHAQSEIQPARYERPGSSPRDQLVMQERPTAQNALYPLPKEEVQCFFDQLSEPNQPIPASTLATLEDRSMFQQPMTVASHAPPTYHHEGSSYLHSAATNPVYVPTTRATLGSMLPMQYMSNGTGQGSPQGWPTQDNGYSTASTHPSMSPRFTFPPTPSPPVSSPSSRTDPSYSALTRPTGISPYGYPDISAWSSYNNMALSPQQGLPRRPSADPVVDPYASKHLECVRCRSVLSSAWPQEGMEYIQCTMCGLYQRLNGFNHAMAKTGPIRSSRLSASRRVGLSCANCHTSQTTLWRRNNEGEPVCNACGLYYKLHGVNRPLAMKKEGIQTRKRKPKNMGKVRSPMKSEPSSDLKTSVSSPSMGSLHQVHNSQQSAASAMSVIHNTGNHGLSVNNMMLPGNTNISTPDHSPNIGSPGAGLNPASQTQSVFPTPSPPKAVPVKMEPGTIMTPSHHETTTLSSVSVGGN</sequence>
<evidence type="ECO:0000256" key="5">
    <source>
        <dbReference type="ARBA" id="ARBA00022833"/>
    </source>
</evidence>
<feature type="compositionally biased region" description="Polar residues" evidence="11">
    <location>
        <begin position="433"/>
        <end position="442"/>
    </location>
</feature>
<evidence type="ECO:0000256" key="9">
    <source>
        <dbReference type="ARBA" id="ARBA00023242"/>
    </source>
</evidence>
<feature type="compositionally biased region" description="Polar residues" evidence="11">
    <location>
        <begin position="413"/>
        <end position="424"/>
    </location>
</feature>
<feature type="compositionally biased region" description="Polar residues" evidence="11">
    <location>
        <begin position="1"/>
        <end position="19"/>
    </location>
</feature>
<evidence type="ECO:0000256" key="10">
    <source>
        <dbReference type="PROSITE-ProRule" id="PRU00094"/>
    </source>
</evidence>
<feature type="compositionally biased region" description="Polar residues" evidence="11">
    <location>
        <begin position="468"/>
        <end position="478"/>
    </location>
</feature>
<gene>
    <name evidence="14" type="ORF">OFUS_LOCUS2082</name>
</gene>
<evidence type="ECO:0000256" key="1">
    <source>
        <dbReference type="ARBA" id="ARBA00004123"/>
    </source>
</evidence>
<evidence type="ECO:0000256" key="2">
    <source>
        <dbReference type="ARBA" id="ARBA00022723"/>
    </source>
</evidence>
<dbReference type="AlphaFoldDB" id="A0A165USD1"/>
<dbReference type="InterPro" id="IPR039355">
    <property type="entry name" value="Transcription_factor_GATA"/>
</dbReference>
<evidence type="ECO:0000313" key="15">
    <source>
        <dbReference type="Proteomes" id="UP000749559"/>
    </source>
</evidence>
<feature type="compositionally biased region" description="Polar residues" evidence="11">
    <location>
        <begin position="360"/>
        <end position="388"/>
    </location>
</feature>
<dbReference type="GO" id="GO:0045165">
    <property type="term" value="P:cell fate commitment"/>
    <property type="evidence" value="ECO:0007669"/>
    <property type="project" value="TreeGrafter"/>
</dbReference>
<dbReference type="CDD" id="cd00202">
    <property type="entry name" value="ZnF_GATA"/>
    <property type="match status" value="1"/>
</dbReference>
<keyword evidence="15" id="KW-1185">Reference proteome</keyword>
<organism evidence="13">
    <name type="scientific">Owenia fusiformis</name>
    <name type="common">Polychaete worm</name>
    <dbReference type="NCBI Taxonomy" id="6347"/>
    <lineage>
        <taxon>Eukaryota</taxon>
        <taxon>Metazoa</taxon>
        <taxon>Spiralia</taxon>
        <taxon>Lophotrochozoa</taxon>
        <taxon>Annelida</taxon>
        <taxon>Polychaeta</taxon>
        <taxon>Sedentaria</taxon>
        <taxon>Canalipalpata</taxon>
        <taxon>Sabellida</taxon>
        <taxon>Oweniida</taxon>
        <taxon>Oweniidae</taxon>
        <taxon>Owenia</taxon>
    </lineage>
</organism>
<feature type="compositionally biased region" description="Low complexity" evidence="11">
    <location>
        <begin position="175"/>
        <end position="185"/>
    </location>
</feature>
<comment type="subcellular location">
    <subcellularLocation>
        <location evidence="1">Nucleus</location>
    </subcellularLocation>
</comment>
<proteinExistence type="evidence at transcript level"/>
<feature type="region of interest" description="Disordered" evidence="11">
    <location>
        <begin position="131"/>
        <end position="185"/>
    </location>
</feature>